<evidence type="ECO:0000256" key="3">
    <source>
        <dbReference type="ARBA" id="ARBA00022475"/>
    </source>
</evidence>
<name>A0ABW1SHY0_9LACO</name>
<feature type="transmembrane region" description="Helical" evidence="7">
    <location>
        <begin position="283"/>
        <end position="311"/>
    </location>
</feature>
<dbReference type="PANTHER" id="PTHR40074:SF2">
    <property type="entry name" value="O-ACETYLTRANSFERASE WECH"/>
    <property type="match status" value="1"/>
</dbReference>
<comment type="subcellular location">
    <subcellularLocation>
        <location evidence="1">Cell membrane</location>
        <topology evidence="1">Multi-pass membrane protein</topology>
    </subcellularLocation>
</comment>
<dbReference type="GO" id="GO:0016746">
    <property type="term" value="F:acyltransferase activity"/>
    <property type="evidence" value="ECO:0007669"/>
    <property type="project" value="UniProtKB-KW"/>
</dbReference>
<dbReference type="EMBL" id="JBHSSE010000009">
    <property type="protein sequence ID" value="MFC6201176.1"/>
    <property type="molecule type" value="Genomic_DNA"/>
</dbReference>
<dbReference type="PANTHER" id="PTHR40074">
    <property type="entry name" value="O-ACETYLTRANSFERASE WECH"/>
    <property type="match status" value="1"/>
</dbReference>
<dbReference type="Proteomes" id="UP001596171">
    <property type="component" value="Unassembled WGS sequence"/>
</dbReference>
<accession>A0ABW1SHY0</accession>
<evidence type="ECO:0000256" key="2">
    <source>
        <dbReference type="ARBA" id="ARBA00007400"/>
    </source>
</evidence>
<feature type="domain" description="Acyltransferase 3" evidence="8">
    <location>
        <begin position="6"/>
        <end position="312"/>
    </location>
</feature>
<dbReference type="RefSeq" id="WP_171002360.1">
    <property type="nucleotide sequence ID" value="NZ_BJDI01000013.1"/>
</dbReference>
<organism evidence="9 10">
    <name type="scientific">Lactiplantibacillus nangangensis</name>
    <dbReference type="NCBI Taxonomy" id="2559917"/>
    <lineage>
        <taxon>Bacteria</taxon>
        <taxon>Bacillati</taxon>
        <taxon>Bacillota</taxon>
        <taxon>Bacilli</taxon>
        <taxon>Lactobacillales</taxon>
        <taxon>Lactobacillaceae</taxon>
        <taxon>Lactiplantibacillus</taxon>
    </lineage>
</organism>
<evidence type="ECO:0000313" key="10">
    <source>
        <dbReference type="Proteomes" id="UP001596171"/>
    </source>
</evidence>
<feature type="transmembrane region" description="Helical" evidence="7">
    <location>
        <begin position="12"/>
        <end position="29"/>
    </location>
</feature>
<evidence type="ECO:0000256" key="4">
    <source>
        <dbReference type="ARBA" id="ARBA00022692"/>
    </source>
</evidence>
<feature type="transmembrane region" description="Helical" evidence="7">
    <location>
        <begin position="239"/>
        <end position="262"/>
    </location>
</feature>
<evidence type="ECO:0000256" key="5">
    <source>
        <dbReference type="ARBA" id="ARBA00022989"/>
    </source>
</evidence>
<keyword evidence="3" id="KW-1003">Cell membrane</keyword>
<comment type="caution">
    <text evidence="9">The sequence shown here is derived from an EMBL/GenBank/DDBJ whole genome shotgun (WGS) entry which is preliminary data.</text>
</comment>
<keyword evidence="10" id="KW-1185">Reference proteome</keyword>
<evidence type="ECO:0000256" key="6">
    <source>
        <dbReference type="ARBA" id="ARBA00023136"/>
    </source>
</evidence>
<feature type="transmembrane region" description="Helical" evidence="7">
    <location>
        <begin position="202"/>
        <end position="219"/>
    </location>
</feature>
<keyword evidence="9" id="KW-0808">Transferase</keyword>
<keyword evidence="9" id="KW-0012">Acyltransferase</keyword>
<comment type="similarity">
    <text evidence="2">Belongs to the acyltransferase 3 family.</text>
</comment>
<dbReference type="InterPro" id="IPR002656">
    <property type="entry name" value="Acyl_transf_3_dom"/>
</dbReference>
<feature type="transmembrane region" description="Helical" evidence="7">
    <location>
        <begin position="79"/>
        <end position="112"/>
    </location>
</feature>
<protein>
    <submittedName>
        <fullName evidence="9">Acyltransferase</fullName>
    </submittedName>
</protein>
<keyword evidence="5 7" id="KW-1133">Transmembrane helix</keyword>
<evidence type="ECO:0000256" key="7">
    <source>
        <dbReference type="SAM" id="Phobius"/>
    </source>
</evidence>
<evidence type="ECO:0000313" key="9">
    <source>
        <dbReference type="EMBL" id="MFC6201176.1"/>
    </source>
</evidence>
<proteinExistence type="inferred from homology"/>
<feature type="transmembrane region" description="Helical" evidence="7">
    <location>
        <begin position="147"/>
        <end position="167"/>
    </location>
</feature>
<keyword evidence="6 7" id="KW-0472">Membrane</keyword>
<dbReference type="Pfam" id="PF01757">
    <property type="entry name" value="Acyl_transf_3"/>
    <property type="match status" value="1"/>
</dbReference>
<gene>
    <name evidence="9" type="ORF">ACFP1L_04580</name>
</gene>
<evidence type="ECO:0000256" key="1">
    <source>
        <dbReference type="ARBA" id="ARBA00004651"/>
    </source>
</evidence>
<sequence>MRKRYLSMDTLRGLAILGVLLIHVSGLYVSSSWSGLILNQLSRFAVPAFLFLSGWGLTMSGKINIDYLGYIIKQAKRLLVPYVLWSIAYWLVNFKASISIHSIIALMSGLLLGTTKYHLYYIPITFVFYIAYPIFKKIVHSNSGIVLLLLLTIVSQSIGVIGNVGWMIKGQNIFNWMFYFGFGIWMSNDFEEKLHKLENNRIWVSVVGVLSVCLLFFETKMLELNHSISPTTSMKPSVIVYSVSVILIVIAIHLTSSSLMSVGKSSYGIYLAHPMILDGIRKFEAWFGLSLNSILNLLFEFVLVVLFSVVLTKCYTECLHLCKRWSR</sequence>
<evidence type="ECO:0000259" key="8">
    <source>
        <dbReference type="Pfam" id="PF01757"/>
    </source>
</evidence>
<feature type="transmembrane region" description="Helical" evidence="7">
    <location>
        <begin position="118"/>
        <end position="135"/>
    </location>
</feature>
<reference evidence="10" key="1">
    <citation type="journal article" date="2019" name="Int. J. Syst. Evol. Microbiol.">
        <title>The Global Catalogue of Microorganisms (GCM) 10K type strain sequencing project: providing services to taxonomists for standard genome sequencing and annotation.</title>
        <authorList>
            <consortium name="The Broad Institute Genomics Platform"/>
            <consortium name="The Broad Institute Genome Sequencing Center for Infectious Disease"/>
            <person name="Wu L."/>
            <person name="Ma J."/>
        </authorList>
    </citation>
    <scope>NUCLEOTIDE SEQUENCE [LARGE SCALE GENOMIC DNA]</scope>
    <source>
        <strain evidence="10">CCM 8930</strain>
    </source>
</reference>
<keyword evidence="4 7" id="KW-0812">Transmembrane</keyword>